<organism evidence="1 2">
    <name type="scientific">Halorubrum aidingense JCM 13560</name>
    <dbReference type="NCBI Taxonomy" id="1230454"/>
    <lineage>
        <taxon>Archaea</taxon>
        <taxon>Methanobacteriati</taxon>
        <taxon>Methanobacteriota</taxon>
        <taxon>Stenosarchaea group</taxon>
        <taxon>Halobacteria</taxon>
        <taxon>Halobacteriales</taxon>
        <taxon>Haloferacaceae</taxon>
        <taxon>Halorubrum</taxon>
    </lineage>
</organism>
<comment type="caution">
    <text evidence="1">The sequence shown here is derived from an EMBL/GenBank/DDBJ whole genome shotgun (WGS) entry which is preliminary data.</text>
</comment>
<evidence type="ECO:0000313" key="1">
    <source>
        <dbReference type="EMBL" id="EMA66351.1"/>
    </source>
</evidence>
<dbReference type="EMBL" id="AOJI01000027">
    <property type="protein sequence ID" value="EMA66351.1"/>
    <property type="molecule type" value="Genomic_DNA"/>
</dbReference>
<accession>M0P8J2</accession>
<keyword evidence="2" id="KW-1185">Reference proteome</keyword>
<gene>
    <name evidence="1" type="ORF">C461_11974</name>
</gene>
<sequence>MGVFEVKRVNTTESASTLCNDRDFDMLPRCVIVLFEMFKNPFEPFDCKFNISNALPVVQFWDIDSFSGPAWDSFNFLKVCEEILEKVEVVFHRLVRQRIDFLRGLLSPPLLEAVYFTPSELV</sequence>
<evidence type="ECO:0000313" key="2">
    <source>
        <dbReference type="Proteomes" id="UP000011575"/>
    </source>
</evidence>
<reference evidence="1 2" key="1">
    <citation type="journal article" date="2014" name="PLoS Genet.">
        <title>Phylogenetically driven sequencing of extremely halophilic archaea reveals strategies for static and dynamic osmo-response.</title>
        <authorList>
            <person name="Becker E.A."/>
            <person name="Seitzer P.M."/>
            <person name="Tritt A."/>
            <person name="Larsen D."/>
            <person name="Krusor M."/>
            <person name="Yao A.I."/>
            <person name="Wu D."/>
            <person name="Madern D."/>
            <person name="Eisen J.A."/>
            <person name="Darling A.E."/>
            <person name="Facciotti M.T."/>
        </authorList>
    </citation>
    <scope>NUCLEOTIDE SEQUENCE [LARGE SCALE GENOMIC DNA]</scope>
    <source>
        <strain evidence="1 2">JCM 13560</strain>
    </source>
</reference>
<proteinExistence type="predicted"/>
<protein>
    <submittedName>
        <fullName evidence="1">Uncharacterized protein</fullName>
    </submittedName>
</protein>
<name>M0P8J2_9EURY</name>
<dbReference type="Proteomes" id="UP000011575">
    <property type="component" value="Unassembled WGS sequence"/>
</dbReference>
<dbReference type="AlphaFoldDB" id="M0P8J2"/>